<protein>
    <submittedName>
        <fullName evidence="3">6-phospho-3-hexuloisomerase</fullName>
        <ecNumber evidence="3">5.3.1.27</ecNumber>
    </submittedName>
</protein>
<dbReference type="EMBL" id="CP002629">
    <property type="protein sequence ID" value="AEB09040.1"/>
    <property type="molecule type" value="Genomic_DNA"/>
</dbReference>
<organism evidence="3 4">
    <name type="scientific">Desulfobacca acetoxidans (strain ATCC 700848 / DSM 11109 / ASRB2)</name>
    <dbReference type="NCBI Taxonomy" id="880072"/>
    <lineage>
        <taxon>Bacteria</taxon>
        <taxon>Pseudomonadati</taxon>
        <taxon>Thermodesulfobacteriota</taxon>
        <taxon>Desulfobaccia</taxon>
        <taxon>Desulfobaccales</taxon>
        <taxon>Desulfobaccaceae</taxon>
        <taxon>Desulfobacca</taxon>
    </lineage>
</organism>
<dbReference type="GO" id="GO:0097367">
    <property type="term" value="F:carbohydrate derivative binding"/>
    <property type="evidence" value="ECO:0007669"/>
    <property type="project" value="InterPro"/>
</dbReference>
<dbReference type="EC" id="5.3.1.27" evidence="3"/>
<keyword evidence="4" id="KW-1185">Reference proteome</keyword>
<evidence type="ECO:0000313" key="4">
    <source>
        <dbReference type="Proteomes" id="UP000000483"/>
    </source>
</evidence>
<gene>
    <name evidence="3" type="ordered locus">Desac_1177</name>
</gene>
<proteinExistence type="inferred from homology"/>
<feature type="domain" description="SIS" evidence="2">
    <location>
        <begin position="47"/>
        <end position="195"/>
    </location>
</feature>
<dbReference type="CDD" id="cd05005">
    <property type="entry name" value="SIS_PHI"/>
    <property type="match status" value="1"/>
</dbReference>
<dbReference type="Proteomes" id="UP000000483">
    <property type="component" value="Chromosome"/>
</dbReference>
<dbReference type="RefSeq" id="WP_013706152.1">
    <property type="nucleotide sequence ID" value="NC_015388.1"/>
</dbReference>
<accession>F2NHC4</accession>
<dbReference type="KEGG" id="dao:Desac_1177"/>
<dbReference type="PROSITE" id="PS51464">
    <property type="entry name" value="SIS"/>
    <property type="match status" value="1"/>
</dbReference>
<evidence type="ECO:0000256" key="1">
    <source>
        <dbReference type="ARBA" id="ARBA00009235"/>
    </source>
</evidence>
<reference evidence="4" key="2">
    <citation type="submission" date="2011-03" db="EMBL/GenBank/DDBJ databases">
        <title>The complete genome of Desulfobacca acetoxidans DSM 11109.</title>
        <authorList>
            <consortium name="US DOE Joint Genome Institute (JGI-PGF)"/>
            <person name="Lucas S."/>
            <person name="Copeland A."/>
            <person name="Lapidus A."/>
            <person name="Bruce D."/>
            <person name="Goodwin L."/>
            <person name="Pitluck S."/>
            <person name="Peters L."/>
            <person name="Kyrpides N."/>
            <person name="Mavromatis K."/>
            <person name="Ivanova N."/>
            <person name="Ovchinnikova G."/>
            <person name="Teshima H."/>
            <person name="Detter J.C."/>
            <person name="Han C."/>
            <person name="Land M."/>
            <person name="Hauser L."/>
            <person name="Markowitz V."/>
            <person name="Cheng J.-F."/>
            <person name="Hugenholtz P."/>
            <person name="Woyke T."/>
            <person name="Wu D."/>
            <person name="Spring S."/>
            <person name="Schueler E."/>
            <person name="Brambilla E."/>
            <person name="Klenk H.-P."/>
            <person name="Eisen J.A."/>
        </authorList>
    </citation>
    <scope>NUCLEOTIDE SEQUENCE [LARGE SCALE GENOMIC DNA]</scope>
    <source>
        <strain evidence="4">ATCC 700848 / DSM 11109 / ASRB2</strain>
    </source>
</reference>
<dbReference type="AlphaFoldDB" id="F2NHC4"/>
<dbReference type="STRING" id="880072.Desac_1177"/>
<dbReference type="InterPro" id="IPR017552">
    <property type="entry name" value="PHI/rmpB"/>
</dbReference>
<dbReference type="InterPro" id="IPR046348">
    <property type="entry name" value="SIS_dom_sf"/>
</dbReference>
<evidence type="ECO:0000259" key="2">
    <source>
        <dbReference type="PROSITE" id="PS51464"/>
    </source>
</evidence>
<comment type="similarity">
    <text evidence="1">Belongs to the SIS family. PHI subfamily.</text>
</comment>
<dbReference type="NCBIfam" id="TIGR03127">
    <property type="entry name" value="RuMP_HxlB"/>
    <property type="match status" value="1"/>
</dbReference>
<evidence type="ECO:0000313" key="3">
    <source>
        <dbReference type="EMBL" id="AEB09040.1"/>
    </source>
</evidence>
<keyword evidence="3" id="KW-0413">Isomerase</keyword>
<dbReference type="GO" id="GO:1901135">
    <property type="term" value="P:carbohydrate derivative metabolic process"/>
    <property type="evidence" value="ECO:0007669"/>
    <property type="project" value="InterPro"/>
</dbReference>
<name>F2NHC4_DESAR</name>
<reference evidence="3 4" key="1">
    <citation type="journal article" date="2011" name="Stand. Genomic Sci.">
        <title>Complete genome sequence of the acetate-degrading sulfate reducer Desulfobacca acetoxidans type strain (ASRB2).</title>
        <authorList>
            <person name="Goker M."/>
            <person name="Teshima H."/>
            <person name="Lapidus A."/>
            <person name="Nolan M."/>
            <person name="Lucas S."/>
            <person name="Hammon N."/>
            <person name="Deshpande S."/>
            <person name="Cheng J.F."/>
            <person name="Tapia R."/>
            <person name="Han C."/>
            <person name="Goodwin L."/>
            <person name="Pitluck S."/>
            <person name="Huntemann M."/>
            <person name="Liolios K."/>
            <person name="Ivanova N."/>
            <person name="Pagani I."/>
            <person name="Mavromatis K."/>
            <person name="Ovchinikova G."/>
            <person name="Pati A."/>
            <person name="Chen A."/>
            <person name="Palaniappan K."/>
            <person name="Land M."/>
            <person name="Hauser L."/>
            <person name="Brambilla E.M."/>
            <person name="Rohde M."/>
            <person name="Spring S."/>
            <person name="Detter J.C."/>
            <person name="Woyke T."/>
            <person name="Bristow J."/>
            <person name="Eisen J.A."/>
            <person name="Markowitz V."/>
            <person name="Hugenholtz P."/>
            <person name="Kyrpides N.C."/>
            <person name="Klenk H.P."/>
        </authorList>
    </citation>
    <scope>NUCLEOTIDE SEQUENCE [LARGE SCALE GENOMIC DNA]</scope>
    <source>
        <strain evidence="4">ATCC 700848 / DSM 11109 / ASRB2</strain>
    </source>
</reference>
<dbReference type="Gene3D" id="3.40.50.10490">
    <property type="entry name" value="Glucose-6-phosphate isomerase like protein, domain 1"/>
    <property type="match status" value="1"/>
</dbReference>
<dbReference type="InterPro" id="IPR001347">
    <property type="entry name" value="SIS_dom"/>
</dbReference>
<dbReference type="GO" id="GO:0043800">
    <property type="term" value="F:6-phospho-3-hexuloisomerase activity"/>
    <property type="evidence" value="ECO:0007669"/>
    <property type="project" value="UniProtKB-EC"/>
</dbReference>
<sequence>MFRLQLQEEPGPVDNLEERNIAWAVDQIVEETRRVLERISPSEAEAFIQELETANRIFFFGAGRSGFVLRTFCMRLMQLGFNVFYVGETITPRIQPGDLLTVISGSGETGHTCGLVKQAHQRQARTVAITAHRNSTAGQVADVAVVIPGATKLVLAQEEDSHQCPGSLFEQAAFLFLEAVVMLLFHLKLGRDREKMLARHADLE</sequence>
<dbReference type="PANTHER" id="PTHR43443:SF1">
    <property type="entry name" value="3-HEXULOSE-6-PHOSPHATE ISOMERASE"/>
    <property type="match status" value="1"/>
</dbReference>
<dbReference type="OrthoDB" id="9797832at2"/>
<dbReference type="SUPFAM" id="SSF53697">
    <property type="entry name" value="SIS domain"/>
    <property type="match status" value="1"/>
</dbReference>
<dbReference type="PANTHER" id="PTHR43443">
    <property type="entry name" value="3-HEXULOSE-6-PHOSPHATE ISOMERASE"/>
    <property type="match status" value="1"/>
</dbReference>
<dbReference type="eggNOG" id="COG0794">
    <property type="taxonomic scope" value="Bacteria"/>
</dbReference>
<dbReference type="HOGENOM" id="CLU_094236_1_1_7"/>
<dbReference type="Pfam" id="PF01380">
    <property type="entry name" value="SIS"/>
    <property type="match status" value="1"/>
</dbReference>